<evidence type="ECO:0000259" key="2">
    <source>
        <dbReference type="Pfam" id="PF00291"/>
    </source>
</evidence>
<keyword evidence="1" id="KW-0732">Signal</keyword>
<keyword evidence="4" id="KW-1185">Reference proteome</keyword>
<dbReference type="InterPro" id="IPR050214">
    <property type="entry name" value="Cys_Synth/Cystath_Beta-Synth"/>
</dbReference>
<reference evidence="3 4" key="1">
    <citation type="submission" date="2024-03" db="EMBL/GenBank/DDBJ databases">
        <title>Aureococcus anophagefferens CCMP1851 and Kratosvirus quantuckense: Draft genome of a second virus-susceptible host strain in the model system.</title>
        <authorList>
            <person name="Chase E."/>
            <person name="Truchon A.R."/>
            <person name="Schepens W."/>
            <person name="Wilhelm S.W."/>
        </authorList>
    </citation>
    <scope>NUCLEOTIDE SEQUENCE [LARGE SCALE GENOMIC DNA]</scope>
    <source>
        <strain evidence="3 4">CCMP1851</strain>
    </source>
</reference>
<accession>A0ABR1G0S5</accession>
<evidence type="ECO:0000313" key="4">
    <source>
        <dbReference type="Proteomes" id="UP001363151"/>
    </source>
</evidence>
<dbReference type="SUPFAM" id="SSF53686">
    <property type="entry name" value="Tryptophan synthase beta subunit-like PLP-dependent enzymes"/>
    <property type="match status" value="1"/>
</dbReference>
<organism evidence="3 4">
    <name type="scientific">Aureococcus anophagefferens</name>
    <name type="common">Harmful bloom alga</name>
    <dbReference type="NCBI Taxonomy" id="44056"/>
    <lineage>
        <taxon>Eukaryota</taxon>
        <taxon>Sar</taxon>
        <taxon>Stramenopiles</taxon>
        <taxon>Ochrophyta</taxon>
        <taxon>Pelagophyceae</taxon>
        <taxon>Pelagomonadales</taxon>
        <taxon>Pelagomonadaceae</taxon>
        <taxon>Aureococcus</taxon>
    </lineage>
</organism>
<feature type="signal peptide" evidence="1">
    <location>
        <begin position="1"/>
        <end position="21"/>
    </location>
</feature>
<dbReference type="PANTHER" id="PTHR10314">
    <property type="entry name" value="CYSTATHIONINE BETA-SYNTHASE"/>
    <property type="match status" value="1"/>
</dbReference>
<dbReference type="Gene3D" id="3.40.50.1100">
    <property type="match status" value="2"/>
</dbReference>
<dbReference type="InterPro" id="IPR036052">
    <property type="entry name" value="TrpB-like_PALP_sf"/>
</dbReference>
<proteinExistence type="predicted"/>
<name>A0ABR1G0S5_AURAN</name>
<evidence type="ECO:0000313" key="3">
    <source>
        <dbReference type="EMBL" id="KAK7242038.1"/>
    </source>
</evidence>
<sequence length="467" mass="49673">MPRILACCLATAALALVPSTAGPAGKPLGAGKVVADVSQAPSTQRSPAESPLPPKKAIAEVSEAEEDEVRRKVAASAEAAAPAVEAPFKDAAEKKWRAPAATFGFQQDAAPVLDRRKFSTLKRPLRSYEPGSIHQAHVSREYAGGTRKYAQSMDLIGNTPLVDITSVCKPKHPDTVVLGKVEFFNPGYSMKDRIMANIFNKAEEEGKLRPGMTVVAASSGNTGCSVAMMCAIRGYKAVVITNDKCSEEKKAAIRAYGADLLISPPGACYMQMETDLADENPDWFSVDQYNNLDNPNGHYRSTGPEIYEQTDGEVTHFVAAGSTGGTISGIGTYLKEKKGDDVTIVLADPTGSVFKNYFKTGTLCAPKPFLVEGVGKNNIPGAMDFAVVDALVEVGDKDALKMCAKIARSTGLCVGGSSGLNVEACARLAEQSDEPLTIVTMLCDSGVKYLSKIFNEDWLAENDISID</sequence>
<protein>
    <submittedName>
        <fullName evidence="3">Cysteine synthase</fullName>
    </submittedName>
</protein>
<dbReference type="Pfam" id="PF00291">
    <property type="entry name" value="PALP"/>
    <property type="match status" value="1"/>
</dbReference>
<comment type="caution">
    <text evidence="3">The sequence shown here is derived from an EMBL/GenBank/DDBJ whole genome shotgun (WGS) entry which is preliminary data.</text>
</comment>
<dbReference type="CDD" id="cd01561">
    <property type="entry name" value="CBS_like"/>
    <property type="match status" value="1"/>
</dbReference>
<dbReference type="Proteomes" id="UP001363151">
    <property type="component" value="Unassembled WGS sequence"/>
</dbReference>
<gene>
    <name evidence="3" type="ORF">SO694_00018444</name>
</gene>
<evidence type="ECO:0000256" key="1">
    <source>
        <dbReference type="SAM" id="SignalP"/>
    </source>
</evidence>
<feature type="chain" id="PRO_5045122111" evidence="1">
    <location>
        <begin position="22"/>
        <end position="467"/>
    </location>
</feature>
<dbReference type="InterPro" id="IPR001926">
    <property type="entry name" value="TrpB-like_PALP"/>
</dbReference>
<dbReference type="EMBL" id="JBBJCI010000151">
    <property type="protein sequence ID" value="KAK7242038.1"/>
    <property type="molecule type" value="Genomic_DNA"/>
</dbReference>
<feature type="domain" description="Tryptophan synthase beta chain-like PALP" evidence="2">
    <location>
        <begin position="154"/>
        <end position="444"/>
    </location>
</feature>